<protein>
    <recommendedName>
        <fullName evidence="1">Thiol:disulfide interchange protein DsbD N-terminal domain-containing protein</fullName>
    </recommendedName>
</protein>
<dbReference type="AlphaFoldDB" id="A0A937HE77"/>
<comment type="caution">
    <text evidence="2">The sequence shown here is derived from an EMBL/GenBank/DDBJ whole genome shotgun (WGS) entry which is preliminary data.</text>
</comment>
<evidence type="ECO:0000313" key="2">
    <source>
        <dbReference type="EMBL" id="MBL6762169.1"/>
    </source>
</evidence>
<name>A0A937HE77_9PROT</name>
<sequence length="262" mass="28469">MFIAALLAANPAHALVDGPWIETEPARYRVIAAEADGTPYAALQIDLKPGWHTYWRYPGASGLEPEFSFTGSRGVNVREPLFPAPYFFDDGVGGFNGYAGEAGIVFPLETQPSSELQMRGLIGVCREVCVPMQVEQKLAFNRDGLKASPHKATIAALLKAQPQAPSDALTIRSAGFDGVSLQLVVSGEALEEVSVITIPGPHDVIGQARTLRRDTDAFLLEIPAWSKLDHPLIGRKLTFIVRAGERAIEQSIEARDQRLLPQ</sequence>
<reference evidence="2" key="1">
    <citation type="submission" date="2020-10" db="EMBL/GenBank/DDBJ databases">
        <title>Microbiome of the Black Sea water column analyzed by genome centric metagenomics.</title>
        <authorList>
            <person name="Cabello-Yeves P.J."/>
            <person name="Callieri C."/>
            <person name="Picazo A."/>
            <person name="Mehrshad M."/>
            <person name="Haro-Moreno J.M."/>
            <person name="Roda-Garcia J."/>
            <person name="Dzembekova N."/>
            <person name="Slabakova V."/>
            <person name="Slabakova N."/>
            <person name="Moncheva S."/>
            <person name="Rodriguez-Valera F."/>
        </authorList>
    </citation>
    <scope>NUCLEOTIDE SEQUENCE</scope>
    <source>
        <strain evidence="2">BS307-5m-G5</strain>
    </source>
</reference>
<evidence type="ECO:0000313" key="3">
    <source>
        <dbReference type="Proteomes" id="UP000785783"/>
    </source>
</evidence>
<gene>
    <name evidence="2" type="ORF">ISQ19_05680</name>
</gene>
<dbReference type="EMBL" id="JADHOK010000080">
    <property type="protein sequence ID" value="MBL6762169.1"/>
    <property type="molecule type" value="Genomic_DNA"/>
</dbReference>
<evidence type="ECO:0000259" key="1">
    <source>
        <dbReference type="Pfam" id="PF11412"/>
    </source>
</evidence>
<accession>A0A937HE77</accession>
<feature type="domain" description="Thiol:disulfide interchange protein DsbD N-terminal" evidence="1">
    <location>
        <begin position="28"/>
        <end position="138"/>
    </location>
</feature>
<organism evidence="2 3">
    <name type="scientific">PS1 clade bacterium</name>
    <dbReference type="NCBI Taxonomy" id="2175152"/>
    <lineage>
        <taxon>Bacteria</taxon>
        <taxon>Pseudomonadati</taxon>
        <taxon>Pseudomonadota</taxon>
        <taxon>Alphaproteobacteria</taxon>
        <taxon>PS1 clade</taxon>
    </lineage>
</organism>
<dbReference type="Pfam" id="PF11412">
    <property type="entry name" value="DsbD_N"/>
    <property type="match status" value="1"/>
</dbReference>
<proteinExistence type="predicted"/>
<dbReference type="Proteomes" id="UP000785783">
    <property type="component" value="Unassembled WGS sequence"/>
</dbReference>
<dbReference type="InterPro" id="IPR028250">
    <property type="entry name" value="DsbDN"/>
</dbReference>